<comment type="caution">
    <text evidence="3">The sequence shown here is derived from an EMBL/GenBank/DDBJ whole genome shotgun (WGS) entry which is preliminary data.</text>
</comment>
<name>A0A833RRI6_9HYME</name>
<evidence type="ECO:0000313" key="3">
    <source>
        <dbReference type="EMBL" id="KAF3425993.1"/>
    </source>
</evidence>
<accession>A0A833RRI6</accession>
<dbReference type="EMBL" id="WNWW01000347">
    <property type="protein sequence ID" value="KAF3425993.1"/>
    <property type="molecule type" value="Genomic_DNA"/>
</dbReference>
<keyword evidence="4" id="KW-1185">Reference proteome</keyword>
<dbReference type="Proteomes" id="UP000655588">
    <property type="component" value="Unassembled WGS sequence"/>
</dbReference>
<reference evidence="3" key="1">
    <citation type="submission" date="2019-11" db="EMBL/GenBank/DDBJ databases">
        <title>The nuclear and mitochondrial genomes of Frieseomelitta varia - a highly eusocial stingless bee (Meliponini) with a permanently sterile worker caste.</title>
        <authorList>
            <person name="Freitas F.C.P."/>
            <person name="Lourenco A.P."/>
            <person name="Nunes F.M.F."/>
            <person name="Paschoal A.R."/>
            <person name="Abreu F.C.P."/>
            <person name="Barbin F.O."/>
            <person name="Bataglia L."/>
            <person name="Cardoso-Junior C.A.M."/>
            <person name="Cervoni M.S."/>
            <person name="Silva S.R."/>
            <person name="Dalarmi F."/>
            <person name="Del Lama M.A."/>
            <person name="Depintor T.S."/>
            <person name="Ferreira K.M."/>
            <person name="Goria P.S."/>
            <person name="Jaskot M.C."/>
            <person name="Lago D.C."/>
            <person name="Luna-Lucena D."/>
            <person name="Moda L.M."/>
            <person name="Nascimento L."/>
            <person name="Pedrino M."/>
            <person name="Rabico F.O."/>
            <person name="Sanches F.C."/>
            <person name="Santos D.E."/>
            <person name="Santos C.G."/>
            <person name="Vieira J."/>
            <person name="Lopes T.F."/>
            <person name="Barchuk A.R."/>
            <person name="Hartfelder K."/>
            <person name="Simoes Z.L.P."/>
            <person name="Bitondi M.M.G."/>
            <person name="Pinheiro D.G."/>
        </authorList>
    </citation>
    <scope>NUCLEOTIDE SEQUENCE</scope>
    <source>
        <strain evidence="3">USP_RPSP 00005682</strain>
        <tissue evidence="3">Whole individual</tissue>
    </source>
</reference>
<evidence type="ECO:0000313" key="4">
    <source>
        <dbReference type="Proteomes" id="UP000655588"/>
    </source>
</evidence>
<organism evidence="3 4">
    <name type="scientific">Frieseomelitta varia</name>
    <dbReference type="NCBI Taxonomy" id="561572"/>
    <lineage>
        <taxon>Eukaryota</taxon>
        <taxon>Metazoa</taxon>
        <taxon>Ecdysozoa</taxon>
        <taxon>Arthropoda</taxon>
        <taxon>Hexapoda</taxon>
        <taxon>Insecta</taxon>
        <taxon>Pterygota</taxon>
        <taxon>Neoptera</taxon>
        <taxon>Endopterygota</taxon>
        <taxon>Hymenoptera</taxon>
        <taxon>Apocrita</taxon>
        <taxon>Aculeata</taxon>
        <taxon>Apoidea</taxon>
        <taxon>Anthophila</taxon>
        <taxon>Apidae</taxon>
        <taxon>Frieseomelitta</taxon>
    </lineage>
</organism>
<sequence length="183" mass="21142">MRICLIHNLKIYNKIKPIINLETFEIRCEELNLKGEILDINRAEPLEEIFKRVQFDKVNLEATSLDDESSVILFDMLEYYESAKHLNISSNQGIGIYGWQACANMIRKTQCLEHLEAKDIILNEQYMNILSRALRLVCHLHVLKLENCGLSGRSIITLVFTKIIEVHKSLSMIQGKIPVKQDT</sequence>
<dbReference type="PANTHER" id="PTHR24112:SF9">
    <property type="entry name" value="PROTEIN PHOSPHATASE 1 REGULATORY SUBUNIT 37"/>
    <property type="match status" value="1"/>
</dbReference>
<evidence type="ECO:0000256" key="2">
    <source>
        <dbReference type="ARBA" id="ARBA00022737"/>
    </source>
</evidence>
<dbReference type="SUPFAM" id="SSF52047">
    <property type="entry name" value="RNI-like"/>
    <property type="match status" value="1"/>
</dbReference>
<dbReference type="InterPro" id="IPR051279">
    <property type="entry name" value="PP1-Reg/Actin-Interact_Protein"/>
</dbReference>
<keyword evidence="2" id="KW-0677">Repeat</keyword>
<evidence type="ECO:0000256" key="1">
    <source>
        <dbReference type="ARBA" id="ARBA00022614"/>
    </source>
</evidence>
<dbReference type="InterPro" id="IPR032675">
    <property type="entry name" value="LRR_dom_sf"/>
</dbReference>
<dbReference type="PANTHER" id="PTHR24112">
    <property type="entry name" value="LEUCINE-RICH REPEAT, ISOFORM F-RELATED"/>
    <property type="match status" value="1"/>
</dbReference>
<gene>
    <name evidence="3" type="ORF">E2986_11981</name>
</gene>
<dbReference type="Gene3D" id="3.80.10.10">
    <property type="entry name" value="Ribonuclease Inhibitor"/>
    <property type="match status" value="1"/>
</dbReference>
<proteinExistence type="predicted"/>
<keyword evidence="1" id="KW-0433">Leucine-rich repeat</keyword>
<protein>
    <submittedName>
        <fullName evidence="3">Uncharacterized protein</fullName>
    </submittedName>
</protein>
<dbReference type="AlphaFoldDB" id="A0A833RRI6"/>